<evidence type="ECO:0000313" key="2">
    <source>
        <dbReference type="EMBL" id="KAK4316402.1"/>
    </source>
</evidence>
<accession>A0AAE1Q0H0</accession>
<evidence type="ECO:0000256" key="1">
    <source>
        <dbReference type="SAM" id="MobiDB-lite"/>
    </source>
</evidence>
<feature type="compositionally biased region" description="Polar residues" evidence="1">
    <location>
        <begin position="62"/>
        <end position="72"/>
    </location>
</feature>
<dbReference type="AlphaFoldDB" id="A0AAE1Q0H0"/>
<comment type="caution">
    <text evidence="2">The sequence shown here is derived from an EMBL/GenBank/DDBJ whole genome shotgun (WGS) entry which is preliminary data.</text>
</comment>
<sequence length="72" mass="7845">MKDGRRRKLVLEEYDFASTKGLGDLWMMVEGWKKEETGTGEASPLPSPSSSAPGTHFLQPAYISSSLASPDN</sequence>
<feature type="compositionally biased region" description="Low complexity" evidence="1">
    <location>
        <begin position="39"/>
        <end position="53"/>
    </location>
</feature>
<organism evidence="2 3">
    <name type="scientific">Petrolisthes manimaculis</name>
    <dbReference type="NCBI Taxonomy" id="1843537"/>
    <lineage>
        <taxon>Eukaryota</taxon>
        <taxon>Metazoa</taxon>
        <taxon>Ecdysozoa</taxon>
        <taxon>Arthropoda</taxon>
        <taxon>Crustacea</taxon>
        <taxon>Multicrustacea</taxon>
        <taxon>Malacostraca</taxon>
        <taxon>Eumalacostraca</taxon>
        <taxon>Eucarida</taxon>
        <taxon>Decapoda</taxon>
        <taxon>Pleocyemata</taxon>
        <taxon>Anomura</taxon>
        <taxon>Galatheoidea</taxon>
        <taxon>Porcellanidae</taxon>
        <taxon>Petrolisthes</taxon>
    </lineage>
</organism>
<evidence type="ECO:0000313" key="3">
    <source>
        <dbReference type="Proteomes" id="UP001292094"/>
    </source>
</evidence>
<proteinExistence type="predicted"/>
<protein>
    <submittedName>
        <fullName evidence="2">Uncharacterized protein</fullName>
    </submittedName>
</protein>
<dbReference type="EMBL" id="JAWZYT010001024">
    <property type="protein sequence ID" value="KAK4316402.1"/>
    <property type="molecule type" value="Genomic_DNA"/>
</dbReference>
<feature type="region of interest" description="Disordered" evidence="1">
    <location>
        <begin position="35"/>
        <end position="72"/>
    </location>
</feature>
<name>A0AAE1Q0H0_9EUCA</name>
<dbReference type="Proteomes" id="UP001292094">
    <property type="component" value="Unassembled WGS sequence"/>
</dbReference>
<keyword evidence="3" id="KW-1185">Reference proteome</keyword>
<gene>
    <name evidence="2" type="ORF">Pmani_012418</name>
</gene>
<reference evidence="2" key="1">
    <citation type="submission" date="2023-11" db="EMBL/GenBank/DDBJ databases">
        <title>Genome assemblies of two species of porcelain crab, Petrolisthes cinctipes and Petrolisthes manimaculis (Anomura: Porcellanidae).</title>
        <authorList>
            <person name="Angst P."/>
        </authorList>
    </citation>
    <scope>NUCLEOTIDE SEQUENCE</scope>
    <source>
        <strain evidence="2">PB745_02</strain>
        <tissue evidence="2">Gill</tissue>
    </source>
</reference>